<evidence type="ECO:0000313" key="1">
    <source>
        <dbReference type="EMBL" id="ACN93111.1"/>
    </source>
</evidence>
<organism evidence="1 2">
    <name type="scientific">Borreliella burgdorferi 118a</name>
    <dbReference type="NCBI Taxonomy" id="476210"/>
    <lineage>
        <taxon>Bacteria</taxon>
        <taxon>Pseudomonadati</taxon>
        <taxon>Spirochaetota</taxon>
        <taxon>Spirochaetia</taxon>
        <taxon>Spirochaetales</taxon>
        <taxon>Borreliaceae</taxon>
        <taxon>Borreliella</taxon>
    </lineage>
</organism>
<name>A0A7U3YBP6_BORBG</name>
<geneLocation type="plasmid" evidence="1 2">
    <name>118a_lp54</name>
</geneLocation>
<proteinExistence type="predicted"/>
<protein>
    <submittedName>
        <fullName evidence="1">Uncharacterized protein</fullName>
    </submittedName>
</protein>
<keyword evidence="1" id="KW-0614">Plasmid</keyword>
<dbReference type="EMBL" id="CP001542">
    <property type="protein sequence ID" value="ACN93111.1"/>
    <property type="molecule type" value="Genomic_DNA"/>
</dbReference>
<sequence length="42" mass="4946">MLILKCRKQILSSSTSIQKLKEIKVKAINPKDLKFKKYCNKH</sequence>
<accession>A0A7U3YBP6</accession>
<gene>
    <name evidence="1" type="ORF">BBU118A_A21</name>
</gene>
<evidence type="ECO:0000313" key="2">
    <source>
        <dbReference type="Proteomes" id="UP000006208"/>
    </source>
</evidence>
<dbReference type="AlphaFoldDB" id="A0A7U3YBP6"/>
<reference evidence="1 2" key="1">
    <citation type="journal article" date="2011" name="J. Bacteriol.">
        <title>Whole-genome sequences of thirteen isolates of Borrelia burgdorferi.</title>
        <authorList>
            <person name="Schutzer S.E."/>
            <person name="Fraser-Liggett C.M."/>
            <person name="Casjens S.R."/>
            <person name="Qiu W.G."/>
            <person name="Dunn J.J."/>
            <person name="Mongodin E.F."/>
            <person name="Luft B.J."/>
        </authorList>
    </citation>
    <scope>NUCLEOTIDE SEQUENCE [LARGE SCALE GENOMIC DNA]</scope>
    <source>
        <strain evidence="1 2">118a</strain>
        <plasmid evidence="1 2">118a_lp54</plasmid>
    </source>
</reference>
<dbReference type="Proteomes" id="UP000006208">
    <property type="component" value="Plasmid 118a_lp54"/>
</dbReference>